<dbReference type="OrthoDB" id="848185at2"/>
<dbReference type="KEGG" id="chu:CHU_2590"/>
<name>A0A6N4STY5_CYTH3</name>
<evidence type="ECO:0000313" key="3">
    <source>
        <dbReference type="Proteomes" id="UP000001822"/>
    </source>
</evidence>
<accession>A0A6N4STY5</accession>
<evidence type="ECO:0000313" key="2">
    <source>
        <dbReference type="EMBL" id="ABG59843.1"/>
    </source>
</evidence>
<keyword evidence="1" id="KW-0175">Coiled coil</keyword>
<proteinExistence type="predicted"/>
<feature type="coiled-coil region" evidence="1">
    <location>
        <begin position="62"/>
        <end position="175"/>
    </location>
</feature>
<gene>
    <name evidence="2" type="ordered locus">CHU_2590</name>
</gene>
<dbReference type="Proteomes" id="UP000001822">
    <property type="component" value="Chromosome"/>
</dbReference>
<protein>
    <submittedName>
        <fullName evidence="2">Possible chromosome segregation ATPase</fullName>
    </submittedName>
</protein>
<dbReference type="RefSeq" id="WP_011585953.1">
    <property type="nucleotide sequence ID" value="NC_008255.1"/>
</dbReference>
<sequence>MSPEKTKVKEPKSNNKAWIVVLAVVLLAVNGIQGFFNYKQNDEIKQQEVVIEQGNAQRDSLSTALDAKIAELKATLVRLEEAGGKNTELEATIATLTETNERLKKDANYKSKYFEIKKEIDNANKLKADAENQVRDLRIQLAQKDTTIQIKNAELVQKTATISSLEQEKTELAQKVAVASILRAENIKVIAISSKGKEKISDAYKAKAIEQIKILFTIAENKVAPKNTKELYIRIVEPDGATITGSASGEFKFNTQTLFYTTKTSILYNGLISPVTVSYTKEGAYKAGKQTIEVYCEGALIGTGSFIVD</sequence>
<dbReference type="EMBL" id="CP000383">
    <property type="protein sequence ID" value="ABG59843.1"/>
    <property type="molecule type" value="Genomic_DNA"/>
</dbReference>
<reference evidence="2 3" key="1">
    <citation type="journal article" date="2007" name="Appl. Environ. Microbiol.">
        <title>Genome sequence of the cellulolytic gliding bacterium Cytophaga hutchinsonii.</title>
        <authorList>
            <person name="Xie G."/>
            <person name="Bruce D.C."/>
            <person name="Challacombe J.F."/>
            <person name="Chertkov O."/>
            <person name="Detter J.C."/>
            <person name="Gilna P."/>
            <person name="Han C.S."/>
            <person name="Lucas S."/>
            <person name="Misra M."/>
            <person name="Myers G.L."/>
            <person name="Richardson P."/>
            <person name="Tapia R."/>
            <person name="Thayer N."/>
            <person name="Thompson L.S."/>
            <person name="Brettin T.S."/>
            <person name="Henrissat B."/>
            <person name="Wilson D.B."/>
            <person name="McBride M.J."/>
        </authorList>
    </citation>
    <scope>NUCLEOTIDE SEQUENCE [LARGE SCALE GENOMIC DNA]</scope>
    <source>
        <strain evidence="3">ATCC 33406 / DSM 1761 / CIP 103989 / NBRC 15051 / NCIMB 9469 / D465</strain>
    </source>
</reference>
<organism evidence="2 3">
    <name type="scientific">Cytophaga hutchinsonii (strain ATCC 33406 / DSM 1761 / CIP 103989 / NBRC 15051 / NCIMB 9469 / D465)</name>
    <dbReference type="NCBI Taxonomy" id="269798"/>
    <lineage>
        <taxon>Bacteria</taxon>
        <taxon>Pseudomonadati</taxon>
        <taxon>Bacteroidota</taxon>
        <taxon>Cytophagia</taxon>
        <taxon>Cytophagales</taxon>
        <taxon>Cytophagaceae</taxon>
        <taxon>Cytophaga</taxon>
    </lineage>
</organism>
<evidence type="ECO:0000256" key="1">
    <source>
        <dbReference type="SAM" id="Coils"/>
    </source>
</evidence>
<keyword evidence="3" id="KW-1185">Reference proteome</keyword>
<dbReference type="AlphaFoldDB" id="A0A6N4STY5"/>